<evidence type="ECO:0000256" key="6">
    <source>
        <dbReference type="SAM" id="Coils"/>
    </source>
</evidence>
<comment type="subcellular location">
    <subcellularLocation>
        <location evidence="1">Cell membrane</location>
        <topology evidence="1">Multi-pass membrane protein</topology>
    </subcellularLocation>
</comment>
<dbReference type="PANTHER" id="PTHR40064">
    <property type="entry name" value="MEMBRANE PROTEIN-RELATED"/>
    <property type="match status" value="1"/>
</dbReference>
<keyword evidence="4 7" id="KW-1133">Transmembrane helix</keyword>
<comment type="caution">
    <text evidence="8">The sequence shown here is derived from an EMBL/GenBank/DDBJ whole genome shotgun (WGS) entry which is preliminary data.</text>
</comment>
<gene>
    <name evidence="8" type="ORF">JCM9152_257</name>
</gene>
<feature type="coiled-coil region" evidence="6">
    <location>
        <begin position="163"/>
        <end position="191"/>
    </location>
</feature>
<dbReference type="PANTHER" id="PTHR40064:SF1">
    <property type="entry name" value="MEMBRANE PROTEIN"/>
    <property type="match status" value="1"/>
</dbReference>
<evidence type="ECO:0000256" key="1">
    <source>
        <dbReference type="ARBA" id="ARBA00004651"/>
    </source>
</evidence>
<proteinExistence type="predicted"/>
<organism evidence="8 9">
    <name type="scientific">Halalkalibacter hemicellulosilyticusJCM 9152</name>
    <dbReference type="NCBI Taxonomy" id="1236971"/>
    <lineage>
        <taxon>Bacteria</taxon>
        <taxon>Bacillati</taxon>
        <taxon>Bacillota</taxon>
        <taxon>Bacilli</taxon>
        <taxon>Bacillales</taxon>
        <taxon>Bacillaceae</taxon>
        <taxon>Halalkalibacter</taxon>
    </lineage>
</organism>
<dbReference type="InterPro" id="IPR010343">
    <property type="entry name" value="ArAE_1"/>
</dbReference>
<name>W4QC37_9BACI</name>
<feature type="transmembrane region" description="Helical" evidence="7">
    <location>
        <begin position="108"/>
        <end position="128"/>
    </location>
</feature>
<protein>
    <submittedName>
        <fullName evidence="8">Integral membrane protein</fullName>
    </submittedName>
</protein>
<keyword evidence="9" id="KW-1185">Reference proteome</keyword>
<evidence type="ECO:0000256" key="4">
    <source>
        <dbReference type="ARBA" id="ARBA00022989"/>
    </source>
</evidence>
<keyword evidence="6" id="KW-0175">Coiled coil</keyword>
<feature type="transmembrane region" description="Helical" evidence="7">
    <location>
        <begin position="140"/>
        <end position="163"/>
    </location>
</feature>
<reference evidence="8" key="1">
    <citation type="journal article" date="2014" name="Genome Announc.">
        <title>Draft Genome Sequences of Three Alkaliphilic Bacillus Strains, Bacillus wakoensis JCM 9140T, Bacillus akibai JCM 9157T, and Bacillus hemicellulosilyticus JCM 9152T.</title>
        <authorList>
            <person name="Yuki M."/>
            <person name="Oshima K."/>
            <person name="Suda W."/>
            <person name="Oshida Y."/>
            <person name="Kitamura K."/>
            <person name="Iida T."/>
            <person name="Hattori M."/>
            <person name="Ohkuma M."/>
        </authorList>
    </citation>
    <scope>NUCLEOTIDE SEQUENCE [LARGE SCALE GENOMIC DNA]</scope>
    <source>
        <strain evidence="8">JCM 9152</strain>
    </source>
</reference>
<dbReference type="STRING" id="1236971.JCM9152_257"/>
<feature type="transmembrane region" description="Helical" evidence="7">
    <location>
        <begin position="67"/>
        <end position="87"/>
    </location>
</feature>
<evidence type="ECO:0000256" key="2">
    <source>
        <dbReference type="ARBA" id="ARBA00022475"/>
    </source>
</evidence>
<feature type="transmembrane region" description="Helical" evidence="7">
    <location>
        <begin position="27"/>
        <end position="55"/>
    </location>
</feature>
<dbReference type="Pfam" id="PF06081">
    <property type="entry name" value="ArAE_1"/>
    <property type="match status" value="1"/>
</dbReference>
<evidence type="ECO:0000256" key="7">
    <source>
        <dbReference type="SAM" id="Phobius"/>
    </source>
</evidence>
<keyword evidence="3 7" id="KW-0812">Transmembrane</keyword>
<dbReference type="AlphaFoldDB" id="W4QC37"/>
<evidence type="ECO:0000256" key="5">
    <source>
        <dbReference type="ARBA" id="ARBA00023136"/>
    </source>
</evidence>
<dbReference type="Proteomes" id="UP000018895">
    <property type="component" value="Unassembled WGS sequence"/>
</dbReference>
<accession>W4QC37</accession>
<keyword evidence="2" id="KW-1003">Cell membrane</keyword>
<keyword evidence="5 7" id="KW-0472">Membrane</keyword>
<dbReference type="InterPro" id="IPR052984">
    <property type="entry name" value="UPF0421"/>
</dbReference>
<sequence>MKRKKWADEMNVFQKQKIVGERIIKTAVAVFITATVCHFLHLPYVFAVIIAIVTIEPTAAASIKKGVVRFPAALIGAALSMTFTFLFGQTPITYTLAAFFTIYVCHKLKLDAGALIATITAVAMIPISHDHYFLSFVERAGTTTIGLFVSTLVNLTILPAHFLKDISKRNKELLQRLAILLEHQINDLIEQRKYHNSNRKGAYRELTASLSRNELLCQYQKDEWKYHRHSIKEQRYYILERSKLEHIQQIHYYIGHLLTIPYGSFRKNDADLFELKAVMELIVERLNSPSEQVKDSYLEHINYIEQAFWELEKSRSSGKAGEENHPFSNKKMILFVLLSIADEIKEISKLENKKKQMKGRK</sequence>
<evidence type="ECO:0000313" key="9">
    <source>
        <dbReference type="Proteomes" id="UP000018895"/>
    </source>
</evidence>
<dbReference type="EMBL" id="BAUU01000002">
    <property type="protein sequence ID" value="GAE28919.1"/>
    <property type="molecule type" value="Genomic_DNA"/>
</dbReference>
<dbReference type="GO" id="GO:0005886">
    <property type="term" value="C:plasma membrane"/>
    <property type="evidence" value="ECO:0007669"/>
    <property type="project" value="UniProtKB-SubCell"/>
</dbReference>
<evidence type="ECO:0000313" key="8">
    <source>
        <dbReference type="EMBL" id="GAE28919.1"/>
    </source>
</evidence>
<evidence type="ECO:0000256" key="3">
    <source>
        <dbReference type="ARBA" id="ARBA00022692"/>
    </source>
</evidence>